<feature type="compositionally biased region" description="Basic residues" evidence="1">
    <location>
        <begin position="126"/>
        <end position="140"/>
    </location>
</feature>
<dbReference type="GO" id="GO:0005085">
    <property type="term" value="F:guanyl-nucleotide exchange factor activity"/>
    <property type="evidence" value="ECO:0007669"/>
    <property type="project" value="TreeGrafter"/>
</dbReference>
<dbReference type="OrthoDB" id="5590473at2759"/>
<dbReference type="GO" id="GO:0031267">
    <property type="term" value="F:small GTPase binding"/>
    <property type="evidence" value="ECO:0007669"/>
    <property type="project" value="TreeGrafter"/>
</dbReference>
<keyword evidence="3" id="KW-1185">Reference proteome</keyword>
<name>A0A6A5VBG5_9PLEO</name>
<dbReference type="GO" id="GO:0006606">
    <property type="term" value="P:protein import into nucleus"/>
    <property type="evidence" value="ECO:0007669"/>
    <property type="project" value="TreeGrafter"/>
</dbReference>
<evidence type="ECO:0000313" key="2">
    <source>
        <dbReference type="EMBL" id="KAF1973332.1"/>
    </source>
</evidence>
<dbReference type="Gene3D" id="3.40.50.1010">
    <property type="entry name" value="5'-nuclease"/>
    <property type="match status" value="1"/>
</dbReference>
<feature type="region of interest" description="Disordered" evidence="1">
    <location>
        <begin position="181"/>
        <end position="200"/>
    </location>
</feature>
<dbReference type="CDD" id="cd18724">
    <property type="entry name" value="PIN_LabA-like"/>
    <property type="match status" value="1"/>
</dbReference>
<dbReference type="PANTHER" id="PTHR15837">
    <property type="entry name" value="RAN GUANINE NUCLEOTIDE RELEASE FACTOR"/>
    <property type="match status" value="1"/>
</dbReference>
<dbReference type="InterPro" id="IPR007681">
    <property type="entry name" value="Mog1"/>
</dbReference>
<dbReference type="EMBL" id="ML976681">
    <property type="protein sequence ID" value="KAF1973332.1"/>
    <property type="molecule type" value="Genomic_DNA"/>
</dbReference>
<dbReference type="PANTHER" id="PTHR15837:SF5">
    <property type="entry name" value="NYN DOMAIN-CONTAINING PROTEIN"/>
    <property type="match status" value="1"/>
</dbReference>
<feature type="compositionally biased region" description="Basic and acidic residues" evidence="1">
    <location>
        <begin position="141"/>
        <end position="150"/>
    </location>
</feature>
<feature type="region of interest" description="Disordered" evidence="1">
    <location>
        <begin position="479"/>
        <end position="506"/>
    </location>
</feature>
<feature type="region of interest" description="Disordered" evidence="1">
    <location>
        <begin position="86"/>
        <end position="150"/>
    </location>
</feature>
<reference evidence="2" key="1">
    <citation type="journal article" date="2020" name="Stud. Mycol.">
        <title>101 Dothideomycetes genomes: a test case for predicting lifestyles and emergence of pathogens.</title>
        <authorList>
            <person name="Haridas S."/>
            <person name="Albert R."/>
            <person name="Binder M."/>
            <person name="Bloem J."/>
            <person name="Labutti K."/>
            <person name="Salamov A."/>
            <person name="Andreopoulos B."/>
            <person name="Baker S."/>
            <person name="Barry K."/>
            <person name="Bills G."/>
            <person name="Bluhm B."/>
            <person name="Cannon C."/>
            <person name="Castanera R."/>
            <person name="Culley D."/>
            <person name="Daum C."/>
            <person name="Ezra D."/>
            <person name="Gonzalez J."/>
            <person name="Henrissat B."/>
            <person name="Kuo A."/>
            <person name="Liang C."/>
            <person name="Lipzen A."/>
            <person name="Lutzoni F."/>
            <person name="Magnuson J."/>
            <person name="Mondo S."/>
            <person name="Nolan M."/>
            <person name="Ohm R."/>
            <person name="Pangilinan J."/>
            <person name="Park H.-J."/>
            <person name="Ramirez L."/>
            <person name="Alfaro M."/>
            <person name="Sun H."/>
            <person name="Tritt A."/>
            <person name="Yoshinaga Y."/>
            <person name="Zwiers L.-H."/>
            <person name="Turgeon B."/>
            <person name="Goodwin S."/>
            <person name="Spatafora J."/>
            <person name="Crous P."/>
            <person name="Grigoriev I."/>
        </authorList>
    </citation>
    <scope>NUCLEOTIDE SEQUENCE</scope>
    <source>
        <strain evidence="2">CBS 107.79</strain>
    </source>
</reference>
<gene>
    <name evidence="2" type="ORF">BU23DRAFT_533432</name>
</gene>
<organism evidence="2 3">
    <name type="scientific">Bimuria novae-zelandiae CBS 107.79</name>
    <dbReference type="NCBI Taxonomy" id="1447943"/>
    <lineage>
        <taxon>Eukaryota</taxon>
        <taxon>Fungi</taxon>
        <taxon>Dikarya</taxon>
        <taxon>Ascomycota</taxon>
        <taxon>Pezizomycotina</taxon>
        <taxon>Dothideomycetes</taxon>
        <taxon>Pleosporomycetidae</taxon>
        <taxon>Pleosporales</taxon>
        <taxon>Massarineae</taxon>
        <taxon>Didymosphaeriaceae</taxon>
        <taxon>Bimuria</taxon>
    </lineage>
</organism>
<dbReference type="AlphaFoldDB" id="A0A6A5VBG5"/>
<sequence>MPSHPIDTGWGFNAVIDLIESDYDVASPTLSTASTVTPGDDTPERSVGFIAEPLPDAQYNPHLGDFTKVFGGLGIPLSDPAALVSPVDSEGPISSDDAILNEQSNSSSPEEPADLDSPLAGLTARQQKRARKKAAKKERKAQKDGRAMDVPEKTLNNMQPIQPSTRSNVGAKIRPTTPTQLVVPTIGSKPQPPNSIPHDDFTERQVKQIPKRPFLPLYEVKPKNGVRPQIPSSLRINHGLVPRTVQAGSVPRNQNEGSAPAYNLPISPPLTTPLYEPTLPPLNFGGRADAYLMPGPTYTNQTPYKVLSPTRFSTPVPLSATPGGAPKGLTIRSQTDRHLHFFNQLLANFPADARWLLSPMPLSNEESKVQGIHCFVDASNIMIGFKDMLRKYGQQHLDMSFDTLALLMERRRPVAKRISAGSHREAAPLPYVTKLVETSKAVGYENLVKEQVFIRREDSERKKFFKDVERMGWQKAMQMRSGLGSGSGSDSETGQPAASTPPSAPKWVEQGVDEILHLKMCQSVIDTEVPTTMVLATGDGNAAEFSDGFLANVERALKHGWTVELVSWKQQMSSGYKNKKFRAKWGDKFRVVELDDYLESLIDTA</sequence>
<accession>A0A6A5VBG5</accession>
<dbReference type="Proteomes" id="UP000800036">
    <property type="component" value="Unassembled WGS sequence"/>
</dbReference>
<dbReference type="GO" id="GO:0005634">
    <property type="term" value="C:nucleus"/>
    <property type="evidence" value="ECO:0007669"/>
    <property type="project" value="TreeGrafter"/>
</dbReference>
<protein>
    <recommendedName>
        <fullName evidence="4">NYN domain-containing protein</fullName>
    </recommendedName>
</protein>
<proteinExistence type="predicted"/>
<evidence type="ECO:0008006" key="4">
    <source>
        <dbReference type="Google" id="ProtNLM"/>
    </source>
</evidence>
<evidence type="ECO:0000313" key="3">
    <source>
        <dbReference type="Proteomes" id="UP000800036"/>
    </source>
</evidence>
<evidence type="ECO:0000256" key="1">
    <source>
        <dbReference type="SAM" id="MobiDB-lite"/>
    </source>
</evidence>
<feature type="compositionally biased region" description="Low complexity" evidence="1">
    <location>
        <begin position="101"/>
        <end position="110"/>
    </location>
</feature>